<evidence type="ECO:0000256" key="3">
    <source>
        <dbReference type="ARBA" id="ARBA00023222"/>
    </source>
</evidence>
<feature type="region of interest" description="Disordered" evidence="6">
    <location>
        <begin position="230"/>
        <end position="250"/>
    </location>
</feature>
<dbReference type="GeneID" id="72007144"/>
<protein>
    <submittedName>
        <fullName evidence="8">PDT-domain-containing protein</fullName>
    </submittedName>
</protein>
<dbReference type="PANTHER" id="PTHR21022">
    <property type="entry name" value="PREPHENATE DEHYDRATASE P PROTEIN"/>
    <property type="match status" value="1"/>
</dbReference>
<feature type="domain" description="Prephenate dehydratase" evidence="7">
    <location>
        <begin position="10"/>
        <end position="205"/>
    </location>
</feature>
<dbReference type="Proteomes" id="UP000814176">
    <property type="component" value="Unassembled WGS sequence"/>
</dbReference>
<keyword evidence="4" id="KW-0456">Lyase</keyword>
<dbReference type="Pfam" id="PF00800">
    <property type="entry name" value="PDT"/>
    <property type="match status" value="1"/>
</dbReference>
<proteinExistence type="predicted"/>
<accession>A0ABQ8KH00</accession>
<evidence type="ECO:0000313" key="9">
    <source>
        <dbReference type="Proteomes" id="UP000814176"/>
    </source>
</evidence>
<keyword evidence="9" id="KW-1185">Reference proteome</keyword>
<dbReference type="SUPFAM" id="SSF53850">
    <property type="entry name" value="Periplasmic binding protein-like II"/>
    <property type="match status" value="1"/>
</dbReference>
<organism evidence="8 9">
    <name type="scientific">Rhodofomes roseus</name>
    <dbReference type="NCBI Taxonomy" id="34475"/>
    <lineage>
        <taxon>Eukaryota</taxon>
        <taxon>Fungi</taxon>
        <taxon>Dikarya</taxon>
        <taxon>Basidiomycota</taxon>
        <taxon>Agaricomycotina</taxon>
        <taxon>Agaricomycetes</taxon>
        <taxon>Polyporales</taxon>
        <taxon>Rhodofomes</taxon>
    </lineage>
</organism>
<reference evidence="8 9" key="1">
    <citation type="journal article" date="2021" name="Environ. Microbiol.">
        <title>Gene family expansions and transcriptome signatures uncover fungal adaptations to wood decay.</title>
        <authorList>
            <person name="Hage H."/>
            <person name="Miyauchi S."/>
            <person name="Viragh M."/>
            <person name="Drula E."/>
            <person name="Min B."/>
            <person name="Chaduli D."/>
            <person name="Navarro D."/>
            <person name="Favel A."/>
            <person name="Norest M."/>
            <person name="Lesage-Meessen L."/>
            <person name="Balint B."/>
            <person name="Merenyi Z."/>
            <person name="de Eugenio L."/>
            <person name="Morin E."/>
            <person name="Martinez A.T."/>
            <person name="Baldrian P."/>
            <person name="Stursova M."/>
            <person name="Martinez M.J."/>
            <person name="Novotny C."/>
            <person name="Magnuson J.K."/>
            <person name="Spatafora J.W."/>
            <person name="Maurice S."/>
            <person name="Pangilinan J."/>
            <person name="Andreopoulos W."/>
            <person name="LaButti K."/>
            <person name="Hundley H."/>
            <person name="Na H."/>
            <person name="Kuo A."/>
            <person name="Barry K."/>
            <person name="Lipzen A."/>
            <person name="Henrissat B."/>
            <person name="Riley R."/>
            <person name="Ahrendt S."/>
            <person name="Nagy L.G."/>
            <person name="Grigoriev I.V."/>
            <person name="Martin F."/>
            <person name="Rosso M.N."/>
        </authorList>
    </citation>
    <scope>NUCLEOTIDE SEQUENCE [LARGE SCALE GENOMIC DNA]</scope>
    <source>
        <strain evidence="8 9">CIRM-BRFM 1785</strain>
    </source>
</reference>
<evidence type="ECO:0000313" key="8">
    <source>
        <dbReference type="EMBL" id="KAH9837138.1"/>
    </source>
</evidence>
<sequence length="338" mass="36086">MSSTEESLPKLAFLGPLGSHSYQCAKNGFGTSVEYVERLSITEVFKAVSPEIPFGLLPQENSVFGTVTETYDLLRLPEVGTEKFVRGELVLPVRHSLLVRRGVQLADVERVLSHEQASAPANLPSALGQCSRFLSEKLPGAARIKTPSTSAAAKSLLEDEDEDRATRSAAICSVACATVFDGLEVLQEGIQNVDTNRTRFYVLATSPESKLPSGFQAPIPKHALVRIGLKPSPSPVNGDASASPSPAPRTRDRLVHLVMSTLLTTFGLPTSRVDRRPSLTDAPFEDVYLVELEASSSLCESAAGEEFAAASAALWARVKAGVEKIEAVGGEAAVLGIW</sequence>
<dbReference type="RefSeq" id="XP_047779307.1">
    <property type="nucleotide sequence ID" value="XM_047926412.1"/>
</dbReference>
<comment type="caution">
    <text evidence="8">The sequence shown here is derived from an EMBL/GenBank/DDBJ whole genome shotgun (WGS) entry which is preliminary data.</text>
</comment>
<evidence type="ECO:0000256" key="5">
    <source>
        <dbReference type="ARBA" id="ARBA00029440"/>
    </source>
</evidence>
<dbReference type="InterPro" id="IPR001086">
    <property type="entry name" value="Preph_deHydtase"/>
</dbReference>
<name>A0ABQ8KH00_9APHY</name>
<evidence type="ECO:0000256" key="4">
    <source>
        <dbReference type="ARBA" id="ARBA00023239"/>
    </source>
</evidence>
<evidence type="ECO:0000256" key="1">
    <source>
        <dbReference type="ARBA" id="ARBA00022605"/>
    </source>
</evidence>
<keyword evidence="3" id="KW-0584">Phenylalanine biosynthesis</keyword>
<dbReference type="EMBL" id="JADCUA010000009">
    <property type="protein sequence ID" value="KAH9837138.1"/>
    <property type="molecule type" value="Genomic_DNA"/>
</dbReference>
<dbReference type="PROSITE" id="PS51171">
    <property type="entry name" value="PREPHENATE_DEHYDR_3"/>
    <property type="match status" value="1"/>
</dbReference>
<evidence type="ECO:0000259" key="7">
    <source>
        <dbReference type="PROSITE" id="PS51171"/>
    </source>
</evidence>
<evidence type="ECO:0000256" key="2">
    <source>
        <dbReference type="ARBA" id="ARBA00023141"/>
    </source>
</evidence>
<comment type="pathway">
    <text evidence="5">Amino-acid biosynthesis.</text>
</comment>
<dbReference type="PANTHER" id="PTHR21022:SF19">
    <property type="entry name" value="PREPHENATE DEHYDRATASE-RELATED"/>
    <property type="match status" value="1"/>
</dbReference>
<gene>
    <name evidence="8" type="ORF">C8Q71DRAFT_834402</name>
</gene>
<keyword evidence="1" id="KW-0028">Amino-acid biosynthesis</keyword>
<dbReference type="CDD" id="cd13532">
    <property type="entry name" value="PBP2_PDT_like"/>
    <property type="match status" value="1"/>
</dbReference>
<evidence type="ECO:0000256" key="6">
    <source>
        <dbReference type="SAM" id="MobiDB-lite"/>
    </source>
</evidence>
<keyword evidence="2" id="KW-0057">Aromatic amino acid biosynthesis</keyword>
<dbReference type="Gene3D" id="3.40.190.10">
    <property type="entry name" value="Periplasmic binding protein-like II"/>
    <property type="match status" value="2"/>
</dbReference>